<evidence type="ECO:0000313" key="3">
    <source>
        <dbReference type="Proteomes" id="UP001280121"/>
    </source>
</evidence>
<name>A0AAD9X2P4_9ROSI</name>
<reference evidence="2" key="1">
    <citation type="journal article" date="2023" name="Plant J.">
        <title>Genome sequences and population genomics provide insights into the demographic history, inbreeding, and mutation load of two 'living fossil' tree species of Dipteronia.</title>
        <authorList>
            <person name="Feng Y."/>
            <person name="Comes H.P."/>
            <person name="Chen J."/>
            <person name="Zhu S."/>
            <person name="Lu R."/>
            <person name="Zhang X."/>
            <person name="Li P."/>
            <person name="Qiu J."/>
            <person name="Olsen K.M."/>
            <person name="Qiu Y."/>
        </authorList>
    </citation>
    <scope>NUCLEOTIDE SEQUENCE</scope>
    <source>
        <strain evidence="2">KIB01</strain>
    </source>
</reference>
<feature type="region of interest" description="Disordered" evidence="1">
    <location>
        <begin position="71"/>
        <end position="105"/>
    </location>
</feature>
<proteinExistence type="predicted"/>
<keyword evidence="3" id="KW-1185">Reference proteome</keyword>
<dbReference type="EMBL" id="JANJYI010000004">
    <property type="protein sequence ID" value="KAK2651666.1"/>
    <property type="molecule type" value="Genomic_DNA"/>
</dbReference>
<sequence>MAFTGYIKGCSKAYLFKVFENHSNQMAALDLIVIVESDIFLATYGGNVEKVVKDRRGEVKDEASPFIFPKQAKNSKQERRIPSLNPEIYPPKPCPPELDLHPHSL</sequence>
<evidence type="ECO:0000313" key="2">
    <source>
        <dbReference type="EMBL" id="KAK2651666.1"/>
    </source>
</evidence>
<comment type="caution">
    <text evidence="2">The sequence shown here is derived from an EMBL/GenBank/DDBJ whole genome shotgun (WGS) entry which is preliminary data.</text>
</comment>
<evidence type="ECO:0000256" key="1">
    <source>
        <dbReference type="SAM" id="MobiDB-lite"/>
    </source>
</evidence>
<dbReference type="Proteomes" id="UP001280121">
    <property type="component" value="Unassembled WGS sequence"/>
</dbReference>
<dbReference type="AlphaFoldDB" id="A0AAD9X2P4"/>
<protein>
    <submittedName>
        <fullName evidence="2">Uncharacterized protein</fullName>
    </submittedName>
</protein>
<organism evidence="2 3">
    <name type="scientific">Dipteronia dyeriana</name>
    <dbReference type="NCBI Taxonomy" id="168575"/>
    <lineage>
        <taxon>Eukaryota</taxon>
        <taxon>Viridiplantae</taxon>
        <taxon>Streptophyta</taxon>
        <taxon>Embryophyta</taxon>
        <taxon>Tracheophyta</taxon>
        <taxon>Spermatophyta</taxon>
        <taxon>Magnoliopsida</taxon>
        <taxon>eudicotyledons</taxon>
        <taxon>Gunneridae</taxon>
        <taxon>Pentapetalae</taxon>
        <taxon>rosids</taxon>
        <taxon>malvids</taxon>
        <taxon>Sapindales</taxon>
        <taxon>Sapindaceae</taxon>
        <taxon>Hippocastanoideae</taxon>
        <taxon>Acereae</taxon>
        <taxon>Dipteronia</taxon>
    </lineage>
</organism>
<accession>A0AAD9X2P4</accession>
<gene>
    <name evidence="2" type="ORF">Ddye_011522</name>
</gene>